<keyword evidence="3" id="KW-0560">Oxidoreductase</keyword>
<evidence type="ECO:0000259" key="4">
    <source>
        <dbReference type="Pfam" id="PF07992"/>
    </source>
</evidence>
<dbReference type="PANTHER" id="PTHR48105">
    <property type="entry name" value="THIOREDOXIN REDUCTASE 1-RELATED-RELATED"/>
    <property type="match status" value="1"/>
</dbReference>
<evidence type="ECO:0000313" key="5">
    <source>
        <dbReference type="EMBL" id="QUS55457.1"/>
    </source>
</evidence>
<organism evidence="5 6">
    <name type="scientific">Pseudovibrio brasiliensis</name>
    <dbReference type="NCBI Taxonomy" id="1898042"/>
    <lineage>
        <taxon>Bacteria</taxon>
        <taxon>Pseudomonadati</taxon>
        <taxon>Pseudomonadota</taxon>
        <taxon>Alphaproteobacteria</taxon>
        <taxon>Hyphomicrobiales</taxon>
        <taxon>Stappiaceae</taxon>
        <taxon>Pseudovibrio</taxon>
    </lineage>
</organism>
<dbReference type="Pfam" id="PF07992">
    <property type="entry name" value="Pyr_redox_2"/>
    <property type="match status" value="1"/>
</dbReference>
<protein>
    <recommendedName>
        <fullName evidence="1">Thioredoxin reductase</fullName>
    </recommendedName>
</protein>
<dbReference type="PRINTS" id="PR00368">
    <property type="entry name" value="FADPNR"/>
</dbReference>
<dbReference type="InterPro" id="IPR036188">
    <property type="entry name" value="FAD/NAD-bd_sf"/>
</dbReference>
<dbReference type="PRINTS" id="PR00469">
    <property type="entry name" value="PNDRDTASEII"/>
</dbReference>
<dbReference type="InterPro" id="IPR050097">
    <property type="entry name" value="Ferredoxin-NADP_redctase_2"/>
</dbReference>
<reference evidence="5 6" key="1">
    <citation type="journal article" date="2021" name="Angew. Chem. Int. Ed. Engl.">
        <title>A novel family of nonribosomal peptides modulate collective behavior in Pseudovibrio bacteria isolated from marine sponges.</title>
        <authorList>
            <person name="Ioca L.P."/>
            <person name="Dai Y."/>
            <person name="Kunakom S."/>
            <person name="Diaz-Espinosa J."/>
            <person name="Krunic A."/>
            <person name="Crnkovic C.M."/>
            <person name="Orjala J."/>
            <person name="Sanchez L.M."/>
            <person name="Ferreira A.G."/>
            <person name="Berlinck R.G.S."/>
            <person name="Eustaquio A.S."/>
        </authorList>
    </citation>
    <scope>NUCLEOTIDE SEQUENCE [LARGE SCALE GENOMIC DNA]</scope>
    <source>
        <strain evidence="5 6">Ab134</strain>
    </source>
</reference>
<dbReference type="SUPFAM" id="SSF51905">
    <property type="entry name" value="FAD/NAD(P)-binding domain"/>
    <property type="match status" value="1"/>
</dbReference>
<dbReference type="Gene3D" id="3.50.50.60">
    <property type="entry name" value="FAD/NAD(P)-binding domain"/>
    <property type="match status" value="2"/>
</dbReference>
<evidence type="ECO:0000256" key="2">
    <source>
        <dbReference type="ARBA" id="ARBA00022630"/>
    </source>
</evidence>
<feature type="domain" description="FAD/NAD(P)-binding" evidence="4">
    <location>
        <begin position="2"/>
        <end position="279"/>
    </location>
</feature>
<accession>A0ABX8AMF8</accession>
<evidence type="ECO:0000256" key="1">
    <source>
        <dbReference type="ARBA" id="ARBA00018719"/>
    </source>
</evidence>
<dbReference type="RefSeq" id="WP_075698072.1">
    <property type="nucleotide sequence ID" value="NZ_CP074126.1"/>
</dbReference>
<dbReference type="EMBL" id="CP074126">
    <property type="protein sequence ID" value="QUS55457.1"/>
    <property type="molecule type" value="Genomic_DNA"/>
</dbReference>
<dbReference type="Proteomes" id="UP000680706">
    <property type="component" value="Chromosome"/>
</dbReference>
<gene>
    <name evidence="5" type="ORF">KGB56_19350</name>
</gene>
<proteinExistence type="predicted"/>
<sequence>MHDVIVVGGSYAGMAAALQLLRARRSVLVIDAGERRNRFSEHAHGILGQDGVKPGEIWAQARQQLDAYPDLTWYEGRVQEILGEIGAFRVSTDKGTDFTAHRILLATGVRDELPDIPGLAERWGTSVLHCPYCHGYELNKEPIAVIAFNPVSLHQAEIMPEWGPTTFFTNGAPPLEDSQREHLLRSGVTLEDIGISRIEGTADVVLEDGRTLPFSAIFVVSNTYPSCGLAQAAGCALEDHPMGQQIVTSEFKETTVRGVFACGDVARVPHSVSFAVGDGVWAGMQVHRSLLDPELPIG</sequence>
<keyword evidence="2" id="KW-0285">Flavoprotein</keyword>
<evidence type="ECO:0000256" key="3">
    <source>
        <dbReference type="ARBA" id="ARBA00023002"/>
    </source>
</evidence>
<keyword evidence="6" id="KW-1185">Reference proteome</keyword>
<dbReference type="InterPro" id="IPR023753">
    <property type="entry name" value="FAD/NAD-binding_dom"/>
</dbReference>
<evidence type="ECO:0000313" key="6">
    <source>
        <dbReference type="Proteomes" id="UP000680706"/>
    </source>
</evidence>
<name>A0ABX8AMF8_9HYPH</name>